<feature type="transmembrane region" description="Helical" evidence="1">
    <location>
        <begin position="163"/>
        <end position="182"/>
    </location>
</feature>
<dbReference type="AlphaFoldDB" id="A0A937F6H6"/>
<keyword evidence="1" id="KW-1133">Transmembrane helix</keyword>
<dbReference type="RefSeq" id="WP_202242081.1">
    <property type="nucleotide sequence ID" value="NZ_JAESIY010000001.1"/>
</dbReference>
<protein>
    <submittedName>
        <fullName evidence="2">Uncharacterized protein</fullName>
    </submittedName>
</protein>
<feature type="transmembrane region" description="Helical" evidence="1">
    <location>
        <begin position="115"/>
        <end position="143"/>
    </location>
</feature>
<dbReference type="Proteomes" id="UP000659388">
    <property type="component" value="Unassembled WGS sequence"/>
</dbReference>
<name>A0A937F6H6_9BACT</name>
<reference evidence="2" key="1">
    <citation type="submission" date="2021-01" db="EMBL/GenBank/DDBJ databases">
        <title>Fulvivirga kasyanovii gen. nov., sp nov., a novel member of the phylum Bacteroidetes isolated from seawater in a mussel farm.</title>
        <authorList>
            <person name="Zhao L.-H."/>
            <person name="Wang Z.-J."/>
        </authorList>
    </citation>
    <scope>NUCLEOTIDE SEQUENCE</scope>
    <source>
        <strain evidence="2">2943</strain>
    </source>
</reference>
<keyword evidence="1" id="KW-0812">Transmembrane</keyword>
<feature type="transmembrane region" description="Helical" evidence="1">
    <location>
        <begin position="6"/>
        <end position="23"/>
    </location>
</feature>
<evidence type="ECO:0000313" key="3">
    <source>
        <dbReference type="Proteomes" id="UP000659388"/>
    </source>
</evidence>
<keyword evidence="1" id="KW-0472">Membrane</keyword>
<evidence type="ECO:0000313" key="2">
    <source>
        <dbReference type="EMBL" id="MBL3654973.1"/>
    </source>
</evidence>
<feature type="transmembrane region" description="Helical" evidence="1">
    <location>
        <begin position="254"/>
        <end position="274"/>
    </location>
</feature>
<evidence type="ECO:0000256" key="1">
    <source>
        <dbReference type="SAM" id="Phobius"/>
    </source>
</evidence>
<comment type="caution">
    <text evidence="2">The sequence shown here is derived from an EMBL/GenBank/DDBJ whole genome shotgun (WGS) entry which is preliminary data.</text>
</comment>
<sequence>MELKDFIVTPIVLFVVYILAYIIRPYVSNETTVKYFIPGLTVKIVGAIAVGMVYQFYYGGGDTFAYHTHGSRWIWKAFNDSFASGFKMLTADGNYEGIYTYASHIWYFRDEHSYFLIKIVALIDLITFSTYSATAVIFAVLSFSGMWAMYMTFNRKYSEMSNWLALAILFVPSVFFWGSGILKDTVTLGALGWITYSFDQLFLRRNWNIMNMIVLGLCSFLILQIKIYILLCFLPALILWYFVSKIEQIQSLALKLLFAPFLLAVGIVVGYFAIEMVGEQNSKYALENVATTAQVTAYDIRYGWGARQGENSGYTLGELDGSFGSMIKLFPSAVNVSLFRPYLWEVRNPLMLLSSVEAMGFLFLTLWMMWKFGVRNFFQYLFQPDVLFCITFSVVFAFAVGISSYNFGTLSRYKIPLMPFYLVGLIIIYYYSTLNKDKNSEETAETE</sequence>
<feature type="transmembrane region" description="Helical" evidence="1">
    <location>
        <begin position="413"/>
        <end position="431"/>
    </location>
</feature>
<feature type="transmembrane region" description="Helical" evidence="1">
    <location>
        <begin position="386"/>
        <end position="407"/>
    </location>
</feature>
<organism evidence="2 3">
    <name type="scientific">Fulvivirga sediminis</name>
    <dbReference type="NCBI Taxonomy" id="2803949"/>
    <lineage>
        <taxon>Bacteria</taxon>
        <taxon>Pseudomonadati</taxon>
        <taxon>Bacteroidota</taxon>
        <taxon>Cytophagia</taxon>
        <taxon>Cytophagales</taxon>
        <taxon>Fulvivirgaceae</taxon>
        <taxon>Fulvivirga</taxon>
    </lineage>
</organism>
<proteinExistence type="predicted"/>
<keyword evidence="3" id="KW-1185">Reference proteome</keyword>
<accession>A0A937F6H6</accession>
<dbReference type="EMBL" id="JAESIY010000001">
    <property type="protein sequence ID" value="MBL3654973.1"/>
    <property type="molecule type" value="Genomic_DNA"/>
</dbReference>
<feature type="transmembrane region" description="Helical" evidence="1">
    <location>
        <begin position="35"/>
        <end position="57"/>
    </location>
</feature>
<feature type="transmembrane region" description="Helical" evidence="1">
    <location>
        <begin position="350"/>
        <end position="374"/>
    </location>
</feature>
<feature type="transmembrane region" description="Helical" evidence="1">
    <location>
        <begin position="209"/>
        <end position="242"/>
    </location>
</feature>
<gene>
    <name evidence="2" type="ORF">JL102_02430</name>
</gene>